<feature type="compositionally biased region" description="Low complexity" evidence="1">
    <location>
        <begin position="1"/>
        <end position="12"/>
    </location>
</feature>
<gene>
    <name evidence="2" type="ORF">CALVIDRAFT_563077</name>
</gene>
<sequence length="553" mass="63734">MSQAQQQPTTPARPVPDWLFDLRSPQAALDADYLLPPSPSWTKMETVSQPSSQASNVSQAPPPPLPPPQIVYKWTTRLMSLVASAPDLSLAREEQIASWLGRTDDLETVLDSWGREVLYDTSVYLRELHDWVLIHAQKAAKKTRQPNRSPTRIKRRGSDRFAKVLREEINLMARHASEHPTFLLLQCNSSQEVIDELARNRVWDLPWFMSWKTPGEKNDTKTNVMRRGAFLQTYFDLIEEGRMQFTEDMRGPVMEEAIFLLSWEIFWPDEDAPHPLPNLNSMQHLIDWEETSRTLQVDRSAEQMKSLWNYDLYSSLFIEGGLGPCNEDKPSTKCTDLGRVTNWMEAISHCVKDTIEHHKLYSSAFTVEMARVLIPIVQNALDWMIETDDYGTPVDLMNVSRGIVDQLVVRANGRQYGRVPRALTQDALLQAKETMSENELDYKILQHTHAKRTHIESLLAAMDDEVSIKVYDPPGDSTKDLPIEDCDEILRKYMFNRGTDYRPAPKAEPKPGIDWKEKKLKDAKAYGTITKTIWKTPKPPKKKKKYREMLRAW</sequence>
<dbReference type="OrthoDB" id="10571736at2759"/>
<feature type="region of interest" description="Disordered" evidence="1">
    <location>
        <begin position="1"/>
        <end position="21"/>
    </location>
</feature>
<organism evidence="2 3">
    <name type="scientific">Calocera viscosa (strain TUFC12733)</name>
    <dbReference type="NCBI Taxonomy" id="1330018"/>
    <lineage>
        <taxon>Eukaryota</taxon>
        <taxon>Fungi</taxon>
        <taxon>Dikarya</taxon>
        <taxon>Basidiomycota</taxon>
        <taxon>Agaricomycotina</taxon>
        <taxon>Dacrymycetes</taxon>
        <taxon>Dacrymycetales</taxon>
        <taxon>Dacrymycetaceae</taxon>
        <taxon>Calocera</taxon>
    </lineage>
</organism>
<protein>
    <submittedName>
        <fullName evidence="2">Uncharacterized protein</fullName>
    </submittedName>
</protein>
<evidence type="ECO:0000313" key="2">
    <source>
        <dbReference type="EMBL" id="KZO97283.1"/>
    </source>
</evidence>
<reference evidence="2 3" key="1">
    <citation type="journal article" date="2016" name="Mol. Biol. Evol.">
        <title>Comparative Genomics of Early-Diverging Mushroom-Forming Fungi Provides Insights into the Origins of Lignocellulose Decay Capabilities.</title>
        <authorList>
            <person name="Nagy L.G."/>
            <person name="Riley R."/>
            <person name="Tritt A."/>
            <person name="Adam C."/>
            <person name="Daum C."/>
            <person name="Floudas D."/>
            <person name="Sun H."/>
            <person name="Yadav J.S."/>
            <person name="Pangilinan J."/>
            <person name="Larsson K.H."/>
            <person name="Matsuura K."/>
            <person name="Barry K."/>
            <person name="Labutti K."/>
            <person name="Kuo R."/>
            <person name="Ohm R.A."/>
            <person name="Bhattacharya S.S."/>
            <person name="Shirouzu T."/>
            <person name="Yoshinaga Y."/>
            <person name="Martin F.M."/>
            <person name="Grigoriev I.V."/>
            <person name="Hibbett D.S."/>
        </authorList>
    </citation>
    <scope>NUCLEOTIDE SEQUENCE [LARGE SCALE GENOMIC DNA]</scope>
    <source>
        <strain evidence="2 3">TUFC12733</strain>
    </source>
</reference>
<dbReference type="AlphaFoldDB" id="A0A167N2K6"/>
<evidence type="ECO:0000256" key="1">
    <source>
        <dbReference type="SAM" id="MobiDB-lite"/>
    </source>
</evidence>
<dbReference type="Proteomes" id="UP000076738">
    <property type="component" value="Unassembled WGS sequence"/>
</dbReference>
<keyword evidence="3" id="KW-1185">Reference proteome</keyword>
<feature type="region of interest" description="Disordered" evidence="1">
    <location>
        <begin position="40"/>
        <end position="65"/>
    </location>
</feature>
<accession>A0A167N2K6</accession>
<proteinExistence type="predicted"/>
<evidence type="ECO:0000313" key="3">
    <source>
        <dbReference type="Proteomes" id="UP000076738"/>
    </source>
</evidence>
<feature type="compositionally biased region" description="Polar residues" evidence="1">
    <location>
        <begin position="40"/>
        <end position="59"/>
    </location>
</feature>
<dbReference type="EMBL" id="KV417280">
    <property type="protein sequence ID" value="KZO97283.1"/>
    <property type="molecule type" value="Genomic_DNA"/>
</dbReference>
<name>A0A167N2K6_CALVF</name>